<name>A0ABU2LF02_9ACTN</name>
<comment type="caution">
    <text evidence="2">The sequence shown here is derived from an EMBL/GenBank/DDBJ whole genome shotgun (WGS) entry which is preliminary data.</text>
</comment>
<organism evidence="2 3">
    <name type="scientific">Streptomyces boetiae</name>
    <dbReference type="NCBI Taxonomy" id="3075541"/>
    <lineage>
        <taxon>Bacteria</taxon>
        <taxon>Bacillati</taxon>
        <taxon>Actinomycetota</taxon>
        <taxon>Actinomycetes</taxon>
        <taxon>Kitasatosporales</taxon>
        <taxon>Streptomycetaceae</taxon>
        <taxon>Streptomyces</taxon>
    </lineage>
</organism>
<dbReference type="Proteomes" id="UP001183388">
    <property type="component" value="Unassembled WGS sequence"/>
</dbReference>
<keyword evidence="3" id="KW-1185">Reference proteome</keyword>
<accession>A0ABU2LF02</accession>
<protein>
    <submittedName>
        <fullName evidence="2">DUF427 domain-containing protein</fullName>
    </submittedName>
</protein>
<evidence type="ECO:0000313" key="3">
    <source>
        <dbReference type="Proteomes" id="UP001183388"/>
    </source>
</evidence>
<proteinExistence type="predicted"/>
<dbReference type="Pfam" id="PF04248">
    <property type="entry name" value="NTP_transf_9"/>
    <property type="match status" value="1"/>
</dbReference>
<dbReference type="InterPro" id="IPR038694">
    <property type="entry name" value="DUF427_sf"/>
</dbReference>
<evidence type="ECO:0000259" key="1">
    <source>
        <dbReference type="Pfam" id="PF04248"/>
    </source>
</evidence>
<dbReference type="Gene3D" id="2.170.150.40">
    <property type="entry name" value="Domain of unknown function (DUF427)"/>
    <property type="match status" value="1"/>
</dbReference>
<sequence>MTRETRIPGPDHPITTEPARARVTVRAHGRVLAETTDALVLREAHYPPVHYLPPGAMDPALLRRTETRTYCPYKGEAGHWAVLTPDGEIADAAWSYDAPCPAVAEIAGRLAFYPSRVEITVEETAAEGAQA</sequence>
<dbReference type="RefSeq" id="WP_311633134.1">
    <property type="nucleotide sequence ID" value="NZ_JAVREN010000057.1"/>
</dbReference>
<gene>
    <name evidence="2" type="ORF">RM780_24885</name>
</gene>
<feature type="domain" description="DUF427" evidence="1">
    <location>
        <begin position="23"/>
        <end position="114"/>
    </location>
</feature>
<reference evidence="3" key="1">
    <citation type="submission" date="2023-07" db="EMBL/GenBank/DDBJ databases">
        <title>30 novel species of actinomycetes from the DSMZ collection.</title>
        <authorList>
            <person name="Nouioui I."/>
        </authorList>
    </citation>
    <scope>NUCLEOTIDE SEQUENCE [LARGE SCALE GENOMIC DNA]</scope>
    <source>
        <strain evidence="3">DSM 44917</strain>
    </source>
</reference>
<dbReference type="InterPro" id="IPR007361">
    <property type="entry name" value="DUF427"/>
</dbReference>
<dbReference type="PANTHER" id="PTHR34310:SF8">
    <property type="entry name" value="CONSERVED PROTEIN"/>
    <property type="match status" value="1"/>
</dbReference>
<evidence type="ECO:0000313" key="2">
    <source>
        <dbReference type="EMBL" id="MDT0310165.1"/>
    </source>
</evidence>
<dbReference type="PANTHER" id="PTHR34310">
    <property type="entry name" value="DUF427 DOMAIN PROTEIN (AFU_ORTHOLOGUE AFUA_3G02220)"/>
    <property type="match status" value="1"/>
</dbReference>
<dbReference type="EMBL" id="JAVREN010000057">
    <property type="protein sequence ID" value="MDT0310165.1"/>
    <property type="molecule type" value="Genomic_DNA"/>
</dbReference>